<accession>A0A9W8HB44</accession>
<evidence type="ECO:0000259" key="6">
    <source>
        <dbReference type="Pfam" id="PF07731"/>
    </source>
</evidence>
<dbReference type="Pfam" id="PF07731">
    <property type="entry name" value="Cu-oxidase_2"/>
    <property type="match status" value="1"/>
</dbReference>
<dbReference type="PROSITE" id="PS00079">
    <property type="entry name" value="MULTICOPPER_OXIDASE1"/>
    <property type="match status" value="1"/>
</dbReference>
<dbReference type="Pfam" id="PF00394">
    <property type="entry name" value="Cu-oxidase"/>
    <property type="match status" value="1"/>
</dbReference>
<evidence type="ECO:0000256" key="4">
    <source>
        <dbReference type="ARBA" id="ARBA00023008"/>
    </source>
</evidence>
<evidence type="ECO:0000313" key="8">
    <source>
        <dbReference type="EMBL" id="KAJ2781770.1"/>
    </source>
</evidence>
<dbReference type="Pfam" id="PF07732">
    <property type="entry name" value="Cu-oxidase_3"/>
    <property type="match status" value="1"/>
</dbReference>
<evidence type="ECO:0000256" key="1">
    <source>
        <dbReference type="ARBA" id="ARBA00010609"/>
    </source>
</evidence>
<keyword evidence="3" id="KW-0560">Oxidoreductase</keyword>
<dbReference type="InterPro" id="IPR002355">
    <property type="entry name" value="Cu_oxidase_Cu_BS"/>
</dbReference>
<reference evidence="8" key="1">
    <citation type="submission" date="2022-07" db="EMBL/GenBank/DDBJ databases">
        <title>Phylogenomic reconstructions and comparative analyses of Kickxellomycotina fungi.</title>
        <authorList>
            <person name="Reynolds N.K."/>
            <person name="Stajich J.E."/>
            <person name="Barry K."/>
            <person name="Grigoriev I.V."/>
            <person name="Crous P."/>
            <person name="Smith M.E."/>
        </authorList>
    </citation>
    <scope>NUCLEOTIDE SEQUENCE</scope>
    <source>
        <strain evidence="8">NBRC 105414</strain>
    </source>
</reference>
<keyword evidence="2" id="KW-0479">Metal-binding</keyword>
<comment type="caution">
    <text evidence="8">The sequence shown here is derived from an EMBL/GenBank/DDBJ whole genome shotgun (WGS) entry which is preliminary data.</text>
</comment>
<organism evidence="8 9">
    <name type="scientific">Coemansia javaensis</name>
    <dbReference type="NCBI Taxonomy" id="2761396"/>
    <lineage>
        <taxon>Eukaryota</taxon>
        <taxon>Fungi</taxon>
        <taxon>Fungi incertae sedis</taxon>
        <taxon>Zoopagomycota</taxon>
        <taxon>Kickxellomycotina</taxon>
        <taxon>Kickxellomycetes</taxon>
        <taxon>Kickxellales</taxon>
        <taxon>Kickxellaceae</taxon>
        <taxon>Coemansia</taxon>
    </lineage>
</organism>
<dbReference type="PROSITE" id="PS00080">
    <property type="entry name" value="MULTICOPPER_OXIDASE2"/>
    <property type="match status" value="1"/>
</dbReference>
<dbReference type="InterPro" id="IPR011706">
    <property type="entry name" value="Cu-oxidase_C"/>
</dbReference>
<dbReference type="OrthoDB" id="2121828at2759"/>
<dbReference type="PANTHER" id="PTHR11709">
    <property type="entry name" value="MULTI-COPPER OXIDASE"/>
    <property type="match status" value="1"/>
</dbReference>
<keyword evidence="4" id="KW-0186">Copper</keyword>
<evidence type="ECO:0000256" key="3">
    <source>
        <dbReference type="ARBA" id="ARBA00023002"/>
    </source>
</evidence>
<protein>
    <submittedName>
        <fullName evidence="8">Ferroxidase fet3</fullName>
    </submittedName>
</protein>
<dbReference type="EMBL" id="JANBUL010000093">
    <property type="protein sequence ID" value="KAJ2781770.1"/>
    <property type="molecule type" value="Genomic_DNA"/>
</dbReference>
<proteinExistence type="inferred from homology"/>
<dbReference type="GO" id="GO:0016491">
    <property type="term" value="F:oxidoreductase activity"/>
    <property type="evidence" value="ECO:0007669"/>
    <property type="project" value="UniProtKB-KW"/>
</dbReference>
<dbReference type="InterPro" id="IPR033138">
    <property type="entry name" value="Cu_oxidase_CS"/>
</dbReference>
<dbReference type="PANTHER" id="PTHR11709:SF361">
    <property type="entry name" value="IRON TRANSPORT MULTICOPPER OXIDASE FET3"/>
    <property type="match status" value="1"/>
</dbReference>
<evidence type="ECO:0000259" key="7">
    <source>
        <dbReference type="Pfam" id="PF07732"/>
    </source>
</evidence>
<dbReference type="Proteomes" id="UP001140217">
    <property type="component" value="Unassembled WGS sequence"/>
</dbReference>
<dbReference type="GO" id="GO:0005507">
    <property type="term" value="F:copper ion binding"/>
    <property type="evidence" value="ECO:0007669"/>
    <property type="project" value="InterPro"/>
</dbReference>
<feature type="domain" description="Plastocyanin-like" evidence="7">
    <location>
        <begin position="111"/>
        <end position="215"/>
    </location>
</feature>
<dbReference type="Gene3D" id="2.60.40.420">
    <property type="entry name" value="Cupredoxins - blue copper proteins"/>
    <property type="match status" value="3"/>
</dbReference>
<dbReference type="SUPFAM" id="SSF49503">
    <property type="entry name" value="Cupredoxins"/>
    <property type="match status" value="3"/>
</dbReference>
<feature type="domain" description="Plastocyanin-like" evidence="5">
    <location>
        <begin position="223"/>
        <end position="347"/>
    </location>
</feature>
<comment type="similarity">
    <text evidence="1">Belongs to the multicopper oxidase family.</text>
</comment>
<dbReference type="InterPro" id="IPR011707">
    <property type="entry name" value="Cu-oxidase-like_N"/>
</dbReference>
<sequence>MLGLIRKHPSLTSLNLWELTLGDVQEDMSIPEPGGDRLIEPFDTNIKKLEPADDFEETGSGIPILVAKYLLLKIPTLVKLSTMWAALVDARRVVENWDITYLTTNRGLPQQAKRGVCVNGAFPLPVVEAEVGDTLVLNVHNSLDVHTSLHAHGLHLRGRNYYDGVPFTTECGIAPGTNFTYEIPLEQSGTYWIHGHSSEQNYDGLRTPLIIRDPKDPHHADAEYLFAVEDWWPNTFQEIYPILTAANPPVGLFDKPPHALINGVNANLTAPLSFVPGKTYRIRLVSMMSLPLWEFAIDDHQLQIIEVDGTPTQPSTVDVVRLAPAQRISVLVTAKASAAENYQYHIAMFGDYLPAIPGIFPSVYNGTVAYNASPATRVPASIPTGFLDEIGMQSRAAENALMPDRSIFLNTTVGFMADRSAFESFNLITYRAPLVPAIFSALTTGDMAINPATYGPQTNSHVLRHNEVVELLLWNADTLPHPLHLHGHSFQIVERGFTNDTTGALRNRVPRVGYSPLQRDTVFVPKGEYAVVRFRADNPGVWLMHCHFDWHMGMGMVLAFVEAPDQMARVLAVPQSVVDQCRSQGIPTSGNAGGNNAYQFSPAPVLPYLTANITRLRNSS</sequence>
<evidence type="ECO:0000256" key="2">
    <source>
        <dbReference type="ARBA" id="ARBA00022723"/>
    </source>
</evidence>
<dbReference type="InterPro" id="IPR008972">
    <property type="entry name" value="Cupredoxin"/>
</dbReference>
<dbReference type="AlphaFoldDB" id="A0A9W8HB44"/>
<name>A0A9W8HB44_9FUNG</name>
<dbReference type="InterPro" id="IPR001117">
    <property type="entry name" value="Cu-oxidase_2nd"/>
</dbReference>
<evidence type="ECO:0000313" key="9">
    <source>
        <dbReference type="Proteomes" id="UP001140217"/>
    </source>
</evidence>
<dbReference type="InterPro" id="IPR045087">
    <property type="entry name" value="Cu-oxidase_fam"/>
</dbReference>
<keyword evidence="9" id="KW-1185">Reference proteome</keyword>
<gene>
    <name evidence="8" type="primary">FET3_6</name>
    <name evidence="8" type="ORF">H4R18_002683</name>
</gene>
<evidence type="ECO:0000259" key="5">
    <source>
        <dbReference type="Pfam" id="PF00394"/>
    </source>
</evidence>
<feature type="domain" description="Plastocyanin-like" evidence="6">
    <location>
        <begin position="436"/>
        <end position="565"/>
    </location>
</feature>